<dbReference type="EMBL" id="CAAE01015300">
    <property type="protein sequence ID" value="CAG13393.1"/>
    <property type="molecule type" value="Genomic_DNA"/>
</dbReference>
<comment type="caution">
    <text evidence="2">The sequence shown here is derived from an EMBL/GenBank/DDBJ whole genome shotgun (WGS) entry which is preliminary data.</text>
</comment>
<evidence type="ECO:0000313" key="2">
    <source>
        <dbReference type="EMBL" id="CAG13393.1"/>
    </source>
</evidence>
<reference evidence="2" key="2">
    <citation type="submission" date="2004-02" db="EMBL/GenBank/DDBJ databases">
        <authorList>
            <consortium name="Genoscope"/>
            <consortium name="Whitehead Institute Centre for Genome Research"/>
        </authorList>
    </citation>
    <scope>NUCLEOTIDE SEQUENCE</scope>
</reference>
<protein>
    <submittedName>
        <fullName evidence="2">(spotted green pufferfish) hypothetical protein</fullName>
    </submittedName>
</protein>
<proteinExistence type="predicted"/>
<dbReference type="AlphaFoldDB" id="Q4RDY9"/>
<evidence type="ECO:0000256" key="1">
    <source>
        <dbReference type="SAM" id="MobiDB-lite"/>
    </source>
</evidence>
<gene>
    <name evidence="2" type="ORF">GSTENG00038559001</name>
</gene>
<reference evidence="2" key="1">
    <citation type="journal article" date="2004" name="Nature">
        <title>Genome duplication in the teleost fish Tetraodon nigroviridis reveals the early vertebrate proto-karyotype.</title>
        <authorList>
            <person name="Jaillon O."/>
            <person name="Aury J.-M."/>
            <person name="Brunet F."/>
            <person name="Petit J.-L."/>
            <person name="Stange-Thomann N."/>
            <person name="Mauceli E."/>
            <person name="Bouneau L."/>
            <person name="Fischer C."/>
            <person name="Ozouf-Costaz C."/>
            <person name="Bernot A."/>
            <person name="Nicaud S."/>
            <person name="Jaffe D."/>
            <person name="Fisher S."/>
            <person name="Lutfalla G."/>
            <person name="Dossat C."/>
            <person name="Segurens B."/>
            <person name="Dasilva C."/>
            <person name="Salanoubat M."/>
            <person name="Levy M."/>
            <person name="Boudet N."/>
            <person name="Castellano S."/>
            <person name="Anthouard V."/>
            <person name="Jubin C."/>
            <person name="Castelli V."/>
            <person name="Katinka M."/>
            <person name="Vacherie B."/>
            <person name="Biemont C."/>
            <person name="Skalli Z."/>
            <person name="Cattolico L."/>
            <person name="Poulain J."/>
            <person name="De Berardinis V."/>
            <person name="Cruaud C."/>
            <person name="Duprat S."/>
            <person name="Brottier P."/>
            <person name="Coutanceau J.-P."/>
            <person name="Gouzy J."/>
            <person name="Parra G."/>
            <person name="Lardier G."/>
            <person name="Chapple C."/>
            <person name="McKernan K.J."/>
            <person name="McEwan P."/>
            <person name="Bosak S."/>
            <person name="Kellis M."/>
            <person name="Volff J.-N."/>
            <person name="Guigo R."/>
            <person name="Zody M.C."/>
            <person name="Mesirov J."/>
            <person name="Lindblad-Toh K."/>
            <person name="Birren B."/>
            <person name="Nusbaum C."/>
            <person name="Kahn D."/>
            <person name="Robinson-Rechavi M."/>
            <person name="Laudet V."/>
            <person name="Schachter V."/>
            <person name="Quetier F."/>
            <person name="Saurin W."/>
            <person name="Scarpelli C."/>
            <person name="Wincker P."/>
            <person name="Lander E.S."/>
            <person name="Weissenbach J."/>
            <person name="Roest Crollius H."/>
        </authorList>
    </citation>
    <scope>NUCLEOTIDE SEQUENCE [LARGE SCALE GENOMIC DNA]</scope>
</reference>
<feature type="region of interest" description="Disordered" evidence="1">
    <location>
        <begin position="1"/>
        <end position="35"/>
    </location>
</feature>
<feature type="non-terminal residue" evidence="2">
    <location>
        <position position="1"/>
    </location>
</feature>
<sequence>CSRTRGGVKEEAEGSGGKKERKQSRSGVRRQIDRGGYSPSWLWLQAVLQVTNPSLTSAVHLLLCRWQAPRERQREQ</sequence>
<feature type="compositionally biased region" description="Basic residues" evidence="1">
    <location>
        <begin position="19"/>
        <end position="28"/>
    </location>
</feature>
<feature type="compositionally biased region" description="Basic and acidic residues" evidence="1">
    <location>
        <begin position="7"/>
        <end position="18"/>
    </location>
</feature>
<name>Q4RDY9_TETNG</name>
<dbReference type="KEGG" id="tng:GSTEN00038559G001"/>
<organism evidence="2">
    <name type="scientific">Tetraodon nigroviridis</name>
    <name type="common">Spotted green pufferfish</name>
    <name type="synonym">Chelonodon nigroviridis</name>
    <dbReference type="NCBI Taxonomy" id="99883"/>
    <lineage>
        <taxon>Eukaryota</taxon>
        <taxon>Metazoa</taxon>
        <taxon>Chordata</taxon>
        <taxon>Craniata</taxon>
        <taxon>Vertebrata</taxon>
        <taxon>Euteleostomi</taxon>
        <taxon>Actinopterygii</taxon>
        <taxon>Neopterygii</taxon>
        <taxon>Teleostei</taxon>
        <taxon>Neoteleostei</taxon>
        <taxon>Acanthomorphata</taxon>
        <taxon>Eupercaria</taxon>
        <taxon>Tetraodontiformes</taxon>
        <taxon>Tetradontoidea</taxon>
        <taxon>Tetraodontidae</taxon>
        <taxon>Tetraodon</taxon>
    </lineage>
</organism>
<accession>Q4RDY9</accession>